<name>A9IUC9_BORPD</name>
<dbReference type="EMBL" id="AM902716">
    <property type="protein sequence ID" value="CAP43528.1"/>
    <property type="molecule type" value="Genomic_DNA"/>
</dbReference>
<dbReference type="InterPro" id="IPR036866">
    <property type="entry name" value="RibonucZ/Hydroxyglut_hydro"/>
</dbReference>
<dbReference type="STRING" id="94624.Bpet3186"/>
<dbReference type="Proteomes" id="UP000001225">
    <property type="component" value="Chromosome"/>
</dbReference>
<evidence type="ECO:0000313" key="1">
    <source>
        <dbReference type="EMBL" id="CAP43528.1"/>
    </source>
</evidence>
<dbReference type="PANTHER" id="PTHR33835:SF1">
    <property type="entry name" value="METALLO-BETA-LACTAMASE DOMAIN-CONTAINING PROTEIN"/>
    <property type="match status" value="1"/>
</dbReference>
<dbReference type="KEGG" id="bpt:Bpet3186"/>
<dbReference type="AlphaFoldDB" id="A9IUC9"/>
<sequence length="247" mass="28505">MDDSRLQYAPLNTLKPVDADVWVVDGPLIRYGPAWPKMRFPTRMTVLRLESGGLFIHSPTTLTPELRSAIERLGEPRWIVAPSRIHYWWVPDWHRAFGQAVVYAAPRVREQAAGRIDFPVRPLCEAGGYPWDAELATLPVAGSYLTEVEFFHYRSRTLILTDLIENFEPDRLGSAFARWLTRLGGVQDPDGQMPRDLRLTFARGRAELRAAVRQMIEWDPRRVILAHGRWYTDNGAAELRRAFRWLL</sequence>
<evidence type="ECO:0000313" key="2">
    <source>
        <dbReference type="Proteomes" id="UP000001225"/>
    </source>
</evidence>
<dbReference type="SUPFAM" id="SSF56281">
    <property type="entry name" value="Metallo-hydrolase/oxidoreductase"/>
    <property type="match status" value="1"/>
</dbReference>
<dbReference type="PANTHER" id="PTHR33835">
    <property type="entry name" value="YALI0C07656P"/>
    <property type="match status" value="1"/>
</dbReference>
<keyword evidence="2" id="KW-1185">Reference proteome</keyword>
<protein>
    <recommendedName>
        <fullName evidence="3">DUF4336 domain-containing protein</fullName>
    </recommendedName>
</protein>
<dbReference type="InterPro" id="IPR025638">
    <property type="entry name" value="DUF4336"/>
</dbReference>
<gene>
    <name evidence="1" type="ordered locus">Bpet3186</name>
</gene>
<organism evidence="1 2">
    <name type="scientific">Bordetella petrii (strain ATCC BAA-461 / DSM 12804 / CCUG 43448 / CIP 107267 / Se-1111R)</name>
    <dbReference type="NCBI Taxonomy" id="340100"/>
    <lineage>
        <taxon>Bacteria</taxon>
        <taxon>Pseudomonadati</taxon>
        <taxon>Pseudomonadota</taxon>
        <taxon>Betaproteobacteria</taxon>
        <taxon>Burkholderiales</taxon>
        <taxon>Alcaligenaceae</taxon>
        <taxon>Bordetella</taxon>
    </lineage>
</organism>
<accession>A9IUC9</accession>
<evidence type="ECO:0008006" key="3">
    <source>
        <dbReference type="Google" id="ProtNLM"/>
    </source>
</evidence>
<dbReference type="eggNOG" id="COG4221">
    <property type="taxonomic scope" value="Bacteria"/>
</dbReference>
<reference evidence="1 2" key="1">
    <citation type="journal article" date="2008" name="BMC Genomics">
        <title>The missing link: Bordetella petrii is endowed with both the metabolic versatility of environmental bacteria and virulence traits of pathogenic Bordetellae.</title>
        <authorList>
            <person name="Gross R."/>
            <person name="Guzman C.A."/>
            <person name="Sebaihia M."/>
            <person name="Martins Dos Santos V.A."/>
            <person name="Pieper D.H."/>
            <person name="Koebnik R."/>
            <person name="Lechner M."/>
            <person name="Bartels D."/>
            <person name="Buhrmester J."/>
            <person name="Choudhuri J.V."/>
            <person name="Ebensen T."/>
            <person name="Gaigalat L."/>
            <person name="Herrmann S."/>
            <person name="Khachane A.N."/>
            <person name="Larisch C."/>
            <person name="Link S."/>
            <person name="Linke B."/>
            <person name="Meyer F."/>
            <person name="Mormann S."/>
            <person name="Nakunst D."/>
            <person name="Rueckert C."/>
            <person name="Schneiker-Bekel S."/>
            <person name="Schulze K."/>
            <person name="Vorhoelter F.J."/>
            <person name="Yevsa T."/>
            <person name="Engle J.T."/>
            <person name="Goldman W.E."/>
            <person name="Puehler A."/>
            <person name="Goebel U.B."/>
            <person name="Goesmann A."/>
            <person name="Bloecker H."/>
            <person name="Kaiser O."/>
            <person name="Martinez-Arias R."/>
        </authorList>
    </citation>
    <scope>NUCLEOTIDE SEQUENCE [LARGE SCALE GENOMIC DNA]</scope>
    <source>
        <strain evidence="2">ATCC BAA-461 / DSM 12804 / CCUG 43448 / CIP 107267 / Se-1111R</strain>
    </source>
</reference>
<proteinExistence type="predicted"/>
<dbReference type="Pfam" id="PF14234">
    <property type="entry name" value="DUF4336"/>
    <property type="match status" value="1"/>
</dbReference>